<keyword evidence="8 10" id="KW-0239">DNA-directed DNA polymerase</keyword>
<dbReference type="Pfam" id="PF00712">
    <property type="entry name" value="DNA_pol3_beta"/>
    <property type="match status" value="1"/>
</dbReference>
<comment type="caution">
    <text evidence="14">The sequence shown here is derived from an EMBL/GenBank/DDBJ whole genome shotgun (WGS) entry which is preliminary data.</text>
</comment>
<evidence type="ECO:0000256" key="3">
    <source>
        <dbReference type="ARBA" id="ARBA00021035"/>
    </source>
</evidence>
<keyword evidence="6 10" id="KW-0548">Nucleotidyltransferase</keyword>
<keyword evidence="4 10" id="KW-0963">Cytoplasm</keyword>
<keyword evidence="5 10" id="KW-0808">Transferase</keyword>
<accession>A4BTW2</accession>
<dbReference type="PANTHER" id="PTHR30478">
    <property type="entry name" value="DNA POLYMERASE III SUBUNIT BETA"/>
    <property type="match status" value="1"/>
</dbReference>
<dbReference type="CDD" id="cd00140">
    <property type="entry name" value="beta_clamp"/>
    <property type="match status" value="1"/>
</dbReference>
<dbReference type="PANTHER" id="PTHR30478:SF0">
    <property type="entry name" value="BETA SLIDING CLAMP"/>
    <property type="match status" value="1"/>
</dbReference>
<comment type="subunit">
    <text evidence="10">Forms a ring-shaped head-to-tail homodimer around DNA.</text>
</comment>
<evidence type="ECO:0000256" key="2">
    <source>
        <dbReference type="ARBA" id="ARBA00010752"/>
    </source>
</evidence>
<gene>
    <name evidence="14" type="ORF">NB231_10919</name>
</gene>
<dbReference type="Pfam" id="PF02767">
    <property type="entry name" value="DNA_pol3_beta_2"/>
    <property type="match status" value="1"/>
</dbReference>
<dbReference type="AlphaFoldDB" id="A4BTW2"/>
<keyword evidence="9" id="KW-0238">DNA-binding</keyword>
<feature type="domain" description="DNA polymerase III beta sliding clamp N-terminal" evidence="11">
    <location>
        <begin position="1"/>
        <end position="118"/>
    </location>
</feature>
<dbReference type="GO" id="GO:0005737">
    <property type="term" value="C:cytoplasm"/>
    <property type="evidence" value="ECO:0007669"/>
    <property type="project" value="UniProtKB-SubCell"/>
</dbReference>
<dbReference type="Gene3D" id="3.10.150.10">
    <property type="entry name" value="DNA Polymerase III, subunit A, domain 2"/>
    <property type="match status" value="1"/>
</dbReference>
<evidence type="ECO:0000256" key="4">
    <source>
        <dbReference type="ARBA" id="ARBA00022490"/>
    </source>
</evidence>
<evidence type="ECO:0000256" key="5">
    <source>
        <dbReference type="ARBA" id="ARBA00022679"/>
    </source>
</evidence>
<dbReference type="GO" id="GO:0008408">
    <property type="term" value="F:3'-5' exonuclease activity"/>
    <property type="evidence" value="ECO:0007669"/>
    <property type="project" value="InterPro"/>
</dbReference>
<dbReference type="HOGENOM" id="CLU_038149_4_2_6"/>
<keyword evidence="7 10" id="KW-0235">DNA replication</keyword>
<evidence type="ECO:0000313" key="15">
    <source>
        <dbReference type="Proteomes" id="UP000003374"/>
    </source>
</evidence>
<dbReference type="GO" id="GO:0003677">
    <property type="term" value="F:DNA binding"/>
    <property type="evidence" value="ECO:0007669"/>
    <property type="project" value="UniProtKB-UniRule"/>
</dbReference>
<organism evidence="14 15">
    <name type="scientific">Nitrococcus mobilis Nb-231</name>
    <dbReference type="NCBI Taxonomy" id="314278"/>
    <lineage>
        <taxon>Bacteria</taxon>
        <taxon>Pseudomonadati</taxon>
        <taxon>Pseudomonadota</taxon>
        <taxon>Gammaproteobacteria</taxon>
        <taxon>Chromatiales</taxon>
        <taxon>Ectothiorhodospiraceae</taxon>
        <taxon>Nitrococcus</taxon>
    </lineage>
</organism>
<dbReference type="Proteomes" id="UP000003374">
    <property type="component" value="Unassembled WGS sequence"/>
</dbReference>
<evidence type="ECO:0000256" key="9">
    <source>
        <dbReference type="ARBA" id="ARBA00023125"/>
    </source>
</evidence>
<dbReference type="SUPFAM" id="SSF55979">
    <property type="entry name" value="DNA clamp"/>
    <property type="match status" value="3"/>
</dbReference>
<dbReference type="InterPro" id="IPR046938">
    <property type="entry name" value="DNA_clamp_sf"/>
</dbReference>
<dbReference type="OrthoDB" id="8421503at2"/>
<dbReference type="NCBIfam" id="TIGR00663">
    <property type="entry name" value="dnan"/>
    <property type="match status" value="1"/>
</dbReference>
<dbReference type="InterPro" id="IPR001001">
    <property type="entry name" value="DNA_polIII_beta"/>
</dbReference>
<evidence type="ECO:0000256" key="7">
    <source>
        <dbReference type="ARBA" id="ARBA00022705"/>
    </source>
</evidence>
<dbReference type="STRING" id="314278.NB231_10919"/>
<dbReference type="PIRSF" id="PIRSF000804">
    <property type="entry name" value="DNA_pol_III_b"/>
    <property type="match status" value="1"/>
</dbReference>
<evidence type="ECO:0000256" key="6">
    <source>
        <dbReference type="ARBA" id="ARBA00022695"/>
    </source>
</evidence>
<dbReference type="InterPro" id="IPR022634">
    <property type="entry name" value="DNA_polIII_beta_N"/>
</dbReference>
<dbReference type="InterPro" id="IPR022637">
    <property type="entry name" value="DNA_polIII_beta_cen"/>
</dbReference>
<dbReference type="eggNOG" id="COG0592">
    <property type="taxonomic scope" value="Bacteria"/>
</dbReference>
<dbReference type="SMART" id="SM00480">
    <property type="entry name" value="POL3Bc"/>
    <property type="match status" value="1"/>
</dbReference>
<dbReference type="GO" id="GO:0003887">
    <property type="term" value="F:DNA-directed DNA polymerase activity"/>
    <property type="evidence" value="ECO:0007669"/>
    <property type="project" value="UniProtKB-UniRule"/>
</dbReference>
<protein>
    <recommendedName>
        <fullName evidence="3 10">Beta sliding clamp</fullName>
    </recommendedName>
</protein>
<evidence type="ECO:0000259" key="13">
    <source>
        <dbReference type="Pfam" id="PF02768"/>
    </source>
</evidence>
<comment type="function">
    <text evidence="10">Confers DNA tethering and processivity to DNA polymerases and other proteins. Acts as a clamp, forming a ring around DNA (a reaction catalyzed by the clamp-loading complex) which diffuses in an ATP-independent manner freely and bidirectionally along dsDNA. Initially characterized for its ability to contact the catalytic subunit of DNA polymerase III (Pol III), a complex, multichain enzyme responsible for most of the replicative synthesis in bacteria; Pol III exhibits 3'-5' exonuclease proofreading activity. The beta chain is required for initiation of replication as well as for processivity of DNA replication.</text>
</comment>
<comment type="subcellular location">
    <subcellularLocation>
        <location evidence="1 10">Cytoplasm</location>
    </subcellularLocation>
</comment>
<evidence type="ECO:0000256" key="1">
    <source>
        <dbReference type="ARBA" id="ARBA00004496"/>
    </source>
</evidence>
<evidence type="ECO:0000256" key="8">
    <source>
        <dbReference type="ARBA" id="ARBA00022932"/>
    </source>
</evidence>
<dbReference type="InterPro" id="IPR022635">
    <property type="entry name" value="DNA_polIII_beta_C"/>
</dbReference>
<name>A4BTW2_9GAMM</name>
<dbReference type="Gene3D" id="3.70.10.10">
    <property type="match status" value="1"/>
</dbReference>
<evidence type="ECO:0000256" key="10">
    <source>
        <dbReference type="PIRNR" id="PIRNR000804"/>
    </source>
</evidence>
<sequence>MEFDVERTALLKALQSIIGVVERRQTLPILANILLDAREQRLAITATDLEVEIQAHAQAELSQAGETTLPARKLMDIVRNLPEHADIHVSTSHDRIALQLPHSRFTLATLPTKDFPTVEEIGQTQDLELTQSHLRWLIDRTGFAMALQDVRYYLNGLLLELEPYCLRAVATDGHRLALAEVVTELPLTETKQVIVPRKGIQELLRLLTDSDEPLRLELGDNHIRVTWPEVRFTTKLLDGQFPSYQRVIPKQNGGCLQVERHTLRQALIRAAILSNEHLHGVRFILGGTSLRICSNNPAQEEAEEELTAAYDGEAFEIGFNASYLLDALAAIEESTVEIFLTNANSSALLRGAGNERCRYVVMPLRL</sequence>
<evidence type="ECO:0000259" key="12">
    <source>
        <dbReference type="Pfam" id="PF02767"/>
    </source>
</evidence>
<evidence type="ECO:0000313" key="14">
    <source>
        <dbReference type="EMBL" id="EAR20783.1"/>
    </source>
</evidence>
<comment type="similarity">
    <text evidence="2 10">Belongs to the beta sliding clamp family.</text>
</comment>
<feature type="domain" description="DNA polymerase III beta sliding clamp central" evidence="12">
    <location>
        <begin position="129"/>
        <end position="242"/>
    </location>
</feature>
<dbReference type="Pfam" id="PF02768">
    <property type="entry name" value="DNA_pol3_beta_3"/>
    <property type="match status" value="1"/>
</dbReference>
<dbReference type="GO" id="GO:0006271">
    <property type="term" value="P:DNA strand elongation involved in DNA replication"/>
    <property type="evidence" value="ECO:0007669"/>
    <property type="project" value="TreeGrafter"/>
</dbReference>
<proteinExistence type="inferred from homology"/>
<keyword evidence="15" id="KW-1185">Reference proteome</keyword>
<reference evidence="14 15" key="1">
    <citation type="submission" date="2006-02" db="EMBL/GenBank/DDBJ databases">
        <authorList>
            <person name="Waterbury J."/>
            <person name="Ferriera S."/>
            <person name="Johnson J."/>
            <person name="Kravitz S."/>
            <person name="Halpern A."/>
            <person name="Remington K."/>
            <person name="Beeson K."/>
            <person name="Tran B."/>
            <person name="Rogers Y.-H."/>
            <person name="Friedman R."/>
            <person name="Venter J.C."/>
        </authorList>
    </citation>
    <scope>NUCLEOTIDE SEQUENCE [LARGE SCALE GENOMIC DNA]</scope>
    <source>
        <strain evidence="14 15">Nb-231</strain>
    </source>
</reference>
<evidence type="ECO:0000259" key="11">
    <source>
        <dbReference type="Pfam" id="PF00712"/>
    </source>
</evidence>
<feature type="domain" description="DNA polymerase III beta sliding clamp C-terminal" evidence="13">
    <location>
        <begin position="246"/>
        <end position="365"/>
    </location>
</feature>
<dbReference type="EMBL" id="AAOF01000016">
    <property type="protein sequence ID" value="EAR20783.1"/>
    <property type="molecule type" value="Genomic_DNA"/>
</dbReference>
<dbReference type="RefSeq" id="WP_005002486.1">
    <property type="nucleotide sequence ID" value="NZ_CH672427.1"/>
</dbReference>
<dbReference type="GO" id="GO:0009360">
    <property type="term" value="C:DNA polymerase III complex"/>
    <property type="evidence" value="ECO:0007669"/>
    <property type="project" value="InterPro"/>
</dbReference>